<dbReference type="OrthoDB" id="4703at2759"/>
<proteinExistence type="predicted"/>
<evidence type="ECO:0000256" key="2">
    <source>
        <dbReference type="ARBA" id="ARBA00023163"/>
    </source>
</evidence>
<dbReference type="GO" id="GO:0006383">
    <property type="term" value="P:transcription by RNA polymerase III"/>
    <property type="evidence" value="ECO:0007669"/>
    <property type="project" value="TreeGrafter"/>
</dbReference>
<keyword evidence="2" id="KW-0804">Transcription</keyword>
<feature type="compositionally biased region" description="Low complexity" evidence="4">
    <location>
        <begin position="1058"/>
        <end position="1068"/>
    </location>
</feature>
<feature type="region of interest" description="Disordered" evidence="4">
    <location>
        <begin position="756"/>
        <end position="965"/>
    </location>
</feature>
<feature type="region of interest" description="Disordered" evidence="4">
    <location>
        <begin position="639"/>
        <end position="672"/>
    </location>
</feature>
<feature type="region of interest" description="Disordered" evidence="4">
    <location>
        <begin position="1025"/>
        <end position="1068"/>
    </location>
</feature>
<dbReference type="InterPro" id="IPR001680">
    <property type="entry name" value="WD40_rpt"/>
</dbReference>
<dbReference type="GO" id="GO:0005634">
    <property type="term" value="C:nucleus"/>
    <property type="evidence" value="ECO:0007669"/>
    <property type="project" value="UniProtKB-SubCell"/>
</dbReference>
<feature type="compositionally biased region" description="Polar residues" evidence="4">
    <location>
        <begin position="878"/>
        <end position="887"/>
    </location>
</feature>
<feature type="compositionally biased region" description="Basic residues" evidence="4">
    <location>
        <begin position="159"/>
        <end position="170"/>
    </location>
</feature>
<keyword evidence="3" id="KW-0539">Nucleus</keyword>
<dbReference type="SMART" id="SM00320">
    <property type="entry name" value="WD40"/>
    <property type="match status" value="4"/>
</dbReference>
<feature type="compositionally biased region" description="Basic and acidic residues" evidence="4">
    <location>
        <begin position="662"/>
        <end position="672"/>
    </location>
</feature>
<sequence length="1187" mass="128753">MSPRPVRTTPKKSKAGKAIKRELPSDDDFGGDQEGPAAGLDENDDSDEYVAGSDANGGNDEGDMDMDMDKDGRDDDDNDDERKPDLMPKKTRRRRPTVKTYSVSLDEMNKLLTTHDDTATSTAAEAAEFPAGSVVNTEGLTWKPVVRQNRAAPATASKRANRPPAKRSVSKKGFMHDSVMIPSVWKLSYQGPTSKELRYVSMQEQALRDTVYPNIISSQKDFRVVSDPAELEEYLPVMATSTIHARERQFDMPTMTAHYLETTTKTGVNDGYIFNTGFSVWALDWCPLPSYDEAPDKNRSYVAIGGLPDTAENCTDRDQLYPLGKQDAHPNIIQIWSMNCNTNEQGELRDDPKAYLALCILHSYGAVFDMKWCPTGSFKEAGPAPDELDRLGILAATFSDGTIRIFSVPEPGNLRDKLGRSNTEPVYIEYPEPYATLRMGDMCFMSVSWGTSERLAAGATNGTVPVWDMKSILSQSKETLAEKDSEYLDPVYLPQVHDVSVRSVDWFRNEDSKVVPWIVVSSGYDGRVRYTDLHDIYGQIDVKTILGVPMVTTCVPWAEGCVYIDIDFGAKLDQLYLESRGFRMFNAQGTVWDISYSDFQPFLAAAMSDGRVKISNPTYKAKRGYGMVQNHMYQLQEVHEDEHNSATDPSSGSNTTAISSHEAGEASAEKKTAFHYQEGEEKEYISKSAGFLSFYGANVAIQKVQWSRCYHSAAWLASGSAGGLVKVDNTMLRKEEGGEGNKIAYEPEPYVVKKRLAAGQASDGQRPKIGRPKKIRGSEESGSSKRGKKTGGPKRKTASKASSSRVGDSEDEEEEVVQSEPESVEHEGSEAHVAGGDDHEFQDRGKTTANTTALAADAPPRRATRLQTGKLAPVFMRMNSNNRSRTPSNEDEDEDEGDNNSDDSEVEDEHRDEDQGQLSTATKISPRKLHARTQPADIAVKTTEPAASKKPRGRPRKTAAVVGTDAAGRSVQSMLSMTKAVQGTSCVAAEKTASALNAVEGNVDTEGSAGGTLPEGDDIIMEVVVESTTSTSNKGKAKKTAARTSVKTKGKAPKSDPPLESSAALPPPQLSAEATIAVVAAVVEAQDRSRSQNAGTGGAPGSVQAGAGEMTGGTEDETEAAAAVDEPSRSVSSSTKAPSVAPDSRRKTRAPSTRTKKQLEEIKMQHRSLKDLWGDGGAGKDGGSGQG</sequence>
<dbReference type="Proteomes" id="UP000738359">
    <property type="component" value="Unassembled WGS sequence"/>
</dbReference>
<evidence type="ECO:0000256" key="1">
    <source>
        <dbReference type="ARBA" id="ARBA00004123"/>
    </source>
</evidence>
<evidence type="ECO:0000256" key="4">
    <source>
        <dbReference type="SAM" id="MobiDB-lite"/>
    </source>
</evidence>
<reference evidence="5" key="1">
    <citation type="journal article" date="2020" name="Fungal Divers.">
        <title>Resolving the Mortierellaceae phylogeny through synthesis of multi-gene phylogenetics and phylogenomics.</title>
        <authorList>
            <person name="Vandepol N."/>
            <person name="Liber J."/>
            <person name="Desiro A."/>
            <person name="Na H."/>
            <person name="Kennedy M."/>
            <person name="Barry K."/>
            <person name="Grigoriev I.V."/>
            <person name="Miller A.N."/>
            <person name="O'Donnell K."/>
            <person name="Stajich J.E."/>
            <person name="Bonito G."/>
        </authorList>
    </citation>
    <scope>NUCLEOTIDE SEQUENCE</scope>
    <source>
        <strain evidence="5">CK1249</strain>
    </source>
</reference>
<organism evidence="5 6">
    <name type="scientific">Mortierella alpina</name>
    <name type="common">Oleaginous fungus</name>
    <name type="synonym">Mortierella renispora</name>
    <dbReference type="NCBI Taxonomy" id="64518"/>
    <lineage>
        <taxon>Eukaryota</taxon>
        <taxon>Fungi</taxon>
        <taxon>Fungi incertae sedis</taxon>
        <taxon>Mucoromycota</taxon>
        <taxon>Mortierellomycotina</taxon>
        <taxon>Mortierellomycetes</taxon>
        <taxon>Mortierellales</taxon>
        <taxon>Mortierellaceae</taxon>
        <taxon>Mortierella</taxon>
    </lineage>
</organism>
<name>A0A9P6J7P3_MORAP</name>
<feature type="compositionally biased region" description="Basic and acidic residues" evidence="4">
    <location>
        <begin position="1157"/>
        <end position="1173"/>
    </location>
</feature>
<comment type="subcellular location">
    <subcellularLocation>
        <location evidence="1">Nucleus</location>
    </subcellularLocation>
</comment>
<feature type="compositionally biased region" description="Basic residues" evidence="4">
    <location>
        <begin position="9"/>
        <end position="18"/>
    </location>
</feature>
<protein>
    <submittedName>
        <fullName evidence="5">Uncharacterized protein</fullName>
    </submittedName>
</protein>
<evidence type="ECO:0000313" key="6">
    <source>
        <dbReference type="Proteomes" id="UP000738359"/>
    </source>
</evidence>
<dbReference type="GO" id="GO:0000127">
    <property type="term" value="C:transcription factor TFIIIC complex"/>
    <property type="evidence" value="ECO:0007669"/>
    <property type="project" value="TreeGrafter"/>
</dbReference>
<evidence type="ECO:0000313" key="5">
    <source>
        <dbReference type="EMBL" id="KAF9964290.1"/>
    </source>
</evidence>
<feature type="region of interest" description="Disordered" evidence="4">
    <location>
        <begin position="148"/>
        <end position="171"/>
    </location>
</feature>
<dbReference type="GO" id="GO:0006355">
    <property type="term" value="P:regulation of DNA-templated transcription"/>
    <property type="evidence" value="ECO:0007669"/>
    <property type="project" value="InterPro"/>
</dbReference>
<feature type="region of interest" description="Disordered" evidence="4">
    <location>
        <begin position="1"/>
        <end position="102"/>
    </location>
</feature>
<dbReference type="InterPro" id="IPR052416">
    <property type="entry name" value="GTF3C_component"/>
</dbReference>
<feature type="compositionally biased region" description="Basic residues" evidence="4">
    <location>
        <begin position="785"/>
        <end position="798"/>
    </location>
</feature>
<dbReference type="SUPFAM" id="SSF50978">
    <property type="entry name" value="WD40 repeat-like"/>
    <property type="match status" value="1"/>
</dbReference>
<dbReference type="PANTHER" id="PTHR15052:SF2">
    <property type="entry name" value="GENERAL TRANSCRIPTION FACTOR 3C POLYPEPTIDE 2"/>
    <property type="match status" value="1"/>
</dbReference>
<dbReference type="InterPro" id="IPR000637">
    <property type="entry name" value="HMGI/Y_DNA-bd_CS"/>
</dbReference>
<dbReference type="PROSITE" id="PS00354">
    <property type="entry name" value="HMGI_Y"/>
    <property type="match status" value="1"/>
</dbReference>
<feature type="compositionally biased region" description="Basic and acidic residues" evidence="4">
    <location>
        <begin position="823"/>
        <end position="846"/>
    </location>
</feature>
<dbReference type="InterPro" id="IPR036322">
    <property type="entry name" value="WD40_repeat_dom_sf"/>
</dbReference>
<feature type="compositionally biased region" description="Gly residues" evidence="4">
    <location>
        <begin position="1174"/>
        <end position="1187"/>
    </location>
</feature>
<dbReference type="PANTHER" id="PTHR15052">
    <property type="entry name" value="RNA POLYMERASE III TRANSCRIPTION INITIATION FACTOR COMPLEX SUBUNIT"/>
    <property type="match status" value="1"/>
</dbReference>
<feature type="compositionally biased region" description="Low complexity" evidence="4">
    <location>
        <begin position="847"/>
        <end position="858"/>
    </location>
</feature>
<feature type="region of interest" description="Disordered" evidence="4">
    <location>
        <begin position="1086"/>
        <end position="1187"/>
    </location>
</feature>
<comment type="caution">
    <text evidence="5">The sequence shown here is derived from an EMBL/GenBank/DDBJ whole genome shotgun (WGS) entry which is preliminary data.</text>
</comment>
<feature type="compositionally biased region" description="Basic residues" evidence="4">
    <location>
        <begin position="1035"/>
        <end position="1052"/>
    </location>
</feature>
<dbReference type="AlphaFoldDB" id="A0A9P6J7P3"/>
<feature type="compositionally biased region" description="Acidic residues" evidence="4">
    <location>
        <begin position="889"/>
        <end position="907"/>
    </location>
</feature>
<accession>A0A9P6J7P3</accession>
<dbReference type="Gene3D" id="2.130.10.10">
    <property type="entry name" value="YVTN repeat-like/Quinoprotein amine dehydrogenase"/>
    <property type="match status" value="1"/>
</dbReference>
<evidence type="ECO:0000256" key="3">
    <source>
        <dbReference type="ARBA" id="ARBA00023242"/>
    </source>
</evidence>
<dbReference type="InterPro" id="IPR015943">
    <property type="entry name" value="WD40/YVTN_repeat-like_dom_sf"/>
</dbReference>
<keyword evidence="6" id="KW-1185">Reference proteome</keyword>
<dbReference type="EMBL" id="JAAAHY010000382">
    <property type="protein sequence ID" value="KAF9964290.1"/>
    <property type="molecule type" value="Genomic_DNA"/>
</dbReference>
<feature type="compositionally biased region" description="Polar residues" evidence="4">
    <location>
        <begin position="646"/>
        <end position="659"/>
    </location>
</feature>
<gene>
    <name evidence="5" type="ORF">BGZ70_006674</name>
</gene>